<dbReference type="EMBL" id="WDES01000024">
    <property type="protein sequence ID" value="KAB6086528.1"/>
    <property type="molecule type" value="Genomic_DNA"/>
</dbReference>
<evidence type="ECO:0000313" key="3">
    <source>
        <dbReference type="Proteomes" id="UP000435059"/>
    </source>
</evidence>
<dbReference type="InterPro" id="IPR036691">
    <property type="entry name" value="Endo/exonu/phosph_ase_sf"/>
</dbReference>
<name>A0A7J5P1H2_9BACE</name>
<keyword evidence="2" id="KW-0378">Hydrolase</keyword>
<dbReference type="PANTHER" id="PTHR12121:SF36">
    <property type="entry name" value="ENDONUCLEASE_EXONUCLEASE_PHOSPHATASE DOMAIN-CONTAINING PROTEIN"/>
    <property type="match status" value="1"/>
</dbReference>
<keyword evidence="2" id="KW-0255">Endonuclease</keyword>
<organism evidence="2 3">
    <name type="scientific">Bacteroides xylanisolvens</name>
    <dbReference type="NCBI Taxonomy" id="371601"/>
    <lineage>
        <taxon>Bacteria</taxon>
        <taxon>Pseudomonadati</taxon>
        <taxon>Bacteroidota</taxon>
        <taxon>Bacteroidia</taxon>
        <taxon>Bacteroidales</taxon>
        <taxon>Bacteroidaceae</taxon>
        <taxon>Bacteroides</taxon>
    </lineage>
</organism>
<feature type="domain" description="Endonuclease/exonuclease/phosphatase" evidence="1">
    <location>
        <begin position="52"/>
        <end position="294"/>
    </location>
</feature>
<dbReference type="GO" id="GO:0000175">
    <property type="term" value="F:3'-5'-RNA exonuclease activity"/>
    <property type="evidence" value="ECO:0007669"/>
    <property type="project" value="TreeGrafter"/>
</dbReference>
<dbReference type="AlphaFoldDB" id="A0A7J5P1H2"/>
<comment type="caution">
    <text evidence="2">The sequence shown here is derived from an EMBL/GenBank/DDBJ whole genome shotgun (WGS) entry which is preliminary data.</text>
</comment>
<keyword evidence="2" id="KW-0540">Nuclease</keyword>
<dbReference type="InterPro" id="IPR005135">
    <property type="entry name" value="Endo/exonuclease/phosphatase"/>
</dbReference>
<gene>
    <name evidence="2" type="ORF">GA574_14665</name>
</gene>
<keyword evidence="3" id="KW-1185">Reference proteome</keyword>
<dbReference type="CDD" id="cd09083">
    <property type="entry name" value="EEP-1"/>
    <property type="match status" value="1"/>
</dbReference>
<keyword evidence="2" id="KW-0269">Exonuclease</keyword>
<accession>A0A7J5P1H2</accession>
<dbReference type="InterPro" id="IPR050410">
    <property type="entry name" value="CCR4/nocturin_mRNA_transcr"/>
</dbReference>
<sequence length="305" mass="34830">MKFNQILPVIAIYVVALGGCSNTTPDYSEFYKDPETVKEEDPSLNDNQIKVMSFNIRYYNNDKDTGDKSWEARTAAFIPMIGEHKPTVIGMQEARPPQLKWLEENWKDYGYVGKGRRANNANNDEFVPIFYRKKAVELVKWDCFWLSETPDVPGSLGWDSSVPRIATWAIFKHIASGKKFFFVNTHIDVRSTIAPGKSMEVIVNKMSELNPEGLPMLLTADFNKQIDSDIFDGVKTFMTNVRLSAPITDSKYSYTGFGTANPYIVDHIFCTGFKALKFETIDKVYQNITYISDHYPIIGKLEYVK</sequence>
<dbReference type="Proteomes" id="UP000435059">
    <property type="component" value="Unassembled WGS sequence"/>
</dbReference>
<dbReference type="GO" id="GO:0004519">
    <property type="term" value="F:endonuclease activity"/>
    <property type="evidence" value="ECO:0007669"/>
    <property type="project" value="UniProtKB-KW"/>
</dbReference>
<evidence type="ECO:0000313" key="2">
    <source>
        <dbReference type="EMBL" id="KAB6086528.1"/>
    </source>
</evidence>
<dbReference type="SUPFAM" id="SSF56219">
    <property type="entry name" value="DNase I-like"/>
    <property type="match status" value="1"/>
</dbReference>
<dbReference type="Pfam" id="PF03372">
    <property type="entry name" value="Exo_endo_phos"/>
    <property type="match status" value="1"/>
</dbReference>
<reference evidence="2 3" key="1">
    <citation type="journal article" date="2019" name="Nat. Med.">
        <title>A library of human gut bacterial isolates paired with longitudinal multiomics data enables mechanistic microbiome research.</title>
        <authorList>
            <person name="Poyet M."/>
            <person name="Groussin M."/>
            <person name="Gibbons S.M."/>
            <person name="Avila-Pacheco J."/>
            <person name="Jiang X."/>
            <person name="Kearney S.M."/>
            <person name="Perrotta A.R."/>
            <person name="Berdy B."/>
            <person name="Zhao S."/>
            <person name="Lieberman T.D."/>
            <person name="Swanson P.K."/>
            <person name="Smith M."/>
            <person name="Roesemann S."/>
            <person name="Alexander J.E."/>
            <person name="Rich S.A."/>
            <person name="Livny J."/>
            <person name="Vlamakis H."/>
            <person name="Clish C."/>
            <person name="Bullock K."/>
            <person name="Deik A."/>
            <person name="Scott J."/>
            <person name="Pierce K.A."/>
            <person name="Xavier R.J."/>
            <person name="Alm E.J."/>
        </authorList>
    </citation>
    <scope>NUCLEOTIDE SEQUENCE [LARGE SCALE GENOMIC DNA]</scope>
    <source>
        <strain evidence="2 3">BIOML-A74</strain>
    </source>
</reference>
<protein>
    <submittedName>
        <fullName evidence="2">Endonuclease/exonuclease/phosphatase family protein</fullName>
    </submittedName>
</protein>
<dbReference type="Gene3D" id="3.60.10.10">
    <property type="entry name" value="Endonuclease/exonuclease/phosphatase"/>
    <property type="match status" value="1"/>
</dbReference>
<dbReference type="PROSITE" id="PS51257">
    <property type="entry name" value="PROKAR_LIPOPROTEIN"/>
    <property type="match status" value="1"/>
</dbReference>
<dbReference type="PANTHER" id="PTHR12121">
    <property type="entry name" value="CARBON CATABOLITE REPRESSOR PROTEIN 4"/>
    <property type="match status" value="1"/>
</dbReference>
<evidence type="ECO:0000259" key="1">
    <source>
        <dbReference type="Pfam" id="PF03372"/>
    </source>
</evidence>
<proteinExistence type="predicted"/>